<feature type="region of interest" description="Disordered" evidence="3">
    <location>
        <begin position="677"/>
        <end position="702"/>
    </location>
</feature>
<dbReference type="PANTHER" id="PTHR48153">
    <property type="entry name" value="UFM1-SPECIFIC PROTEASE 2"/>
    <property type="match status" value="1"/>
</dbReference>
<dbReference type="STRING" id="105231.A0A1Y1ILH1"/>
<feature type="compositionally biased region" description="Basic and acidic residues" evidence="3">
    <location>
        <begin position="680"/>
        <end position="690"/>
    </location>
</feature>
<dbReference type="SMART" id="SM00355">
    <property type="entry name" value="ZnF_C2H2"/>
    <property type="match status" value="1"/>
</dbReference>
<dbReference type="EMBL" id="DF237773">
    <property type="protein sequence ID" value="GAQ91644.1"/>
    <property type="molecule type" value="Genomic_DNA"/>
</dbReference>
<keyword evidence="2" id="KW-0863">Zinc-finger</keyword>
<evidence type="ECO:0000256" key="1">
    <source>
        <dbReference type="ARBA" id="ARBA00022801"/>
    </source>
</evidence>
<dbReference type="InterPro" id="IPR044925">
    <property type="entry name" value="His-Me_finger_sf"/>
</dbReference>
<protein>
    <submittedName>
        <fullName evidence="5">HNH nuclease</fullName>
    </submittedName>
</protein>
<dbReference type="InterPro" id="IPR036236">
    <property type="entry name" value="Znf_C2H2_sf"/>
</dbReference>
<evidence type="ECO:0000256" key="3">
    <source>
        <dbReference type="SAM" id="MobiDB-lite"/>
    </source>
</evidence>
<accession>A0A1Y1ILH1</accession>
<dbReference type="PANTHER" id="PTHR48153:SF4">
    <property type="entry name" value="UBIQUITIN CARBOXYL-TERMINAL HYDROLASE MUG105"/>
    <property type="match status" value="1"/>
</dbReference>
<dbReference type="Gene3D" id="3.90.75.20">
    <property type="match status" value="1"/>
</dbReference>
<evidence type="ECO:0000259" key="4">
    <source>
        <dbReference type="PROSITE" id="PS50157"/>
    </source>
</evidence>
<evidence type="ECO:0000256" key="2">
    <source>
        <dbReference type="PROSITE-ProRule" id="PRU00042"/>
    </source>
</evidence>
<dbReference type="InterPro" id="IPR003615">
    <property type="entry name" value="HNH_nuc"/>
</dbReference>
<keyword evidence="6" id="KW-1185">Reference proteome</keyword>
<dbReference type="Pfam" id="PF07910">
    <property type="entry name" value="Peptidase_C78"/>
    <property type="match status" value="2"/>
</dbReference>
<feature type="region of interest" description="Disordered" evidence="3">
    <location>
        <begin position="414"/>
        <end position="434"/>
    </location>
</feature>
<dbReference type="PROSITE" id="PS50157">
    <property type="entry name" value="ZINC_FINGER_C2H2_2"/>
    <property type="match status" value="1"/>
</dbReference>
<dbReference type="PROSITE" id="PS00028">
    <property type="entry name" value="ZINC_FINGER_C2H2_1"/>
    <property type="match status" value="1"/>
</dbReference>
<dbReference type="SUPFAM" id="SSF57850">
    <property type="entry name" value="RING/U-box"/>
    <property type="match status" value="1"/>
</dbReference>
<dbReference type="OrthoDB" id="288987at2759"/>
<dbReference type="SUPFAM" id="SSF57667">
    <property type="entry name" value="beta-beta-alpha zinc fingers"/>
    <property type="match status" value="1"/>
</dbReference>
<evidence type="ECO:0000313" key="6">
    <source>
        <dbReference type="Proteomes" id="UP000054558"/>
    </source>
</evidence>
<organism evidence="5 6">
    <name type="scientific">Klebsormidium nitens</name>
    <name type="common">Green alga</name>
    <name type="synonym">Ulothrix nitens</name>
    <dbReference type="NCBI Taxonomy" id="105231"/>
    <lineage>
        <taxon>Eukaryota</taxon>
        <taxon>Viridiplantae</taxon>
        <taxon>Streptophyta</taxon>
        <taxon>Klebsormidiophyceae</taxon>
        <taxon>Klebsormidiales</taxon>
        <taxon>Klebsormidiaceae</taxon>
        <taxon>Klebsormidium</taxon>
    </lineage>
</organism>
<reference evidence="5 6" key="1">
    <citation type="journal article" date="2014" name="Nat. Commun.">
        <title>Klebsormidium flaccidum genome reveals primary factors for plant terrestrial adaptation.</title>
        <authorList>
            <person name="Hori K."/>
            <person name="Maruyama F."/>
            <person name="Fujisawa T."/>
            <person name="Togashi T."/>
            <person name="Yamamoto N."/>
            <person name="Seo M."/>
            <person name="Sato S."/>
            <person name="Yamada T."/>
            <person name="Mori H."/>
            <person name="Tajima N."/>
            <person name="Moriyama T."/>
            <person name="Ikeuchi M."/>
            <person name="Watanabe M."/>
            <person name="Wada H."/>
            <person name="Kobayashi K."/>
            <person name="Saito M."/>
            <person name="Masuda T."/>
            <person name="Sasaki-Sekimoto Y."/>
            <person name="Mashiguchi K."/>
            <person name="Awai K."/>
            <person name="Shimojima M."/>
            <person name="Masuda S."/>
            <person name="Iwai M."/>
            <person name="Nobusawa T."/>
            <person name="Narise T."/>
            <person name="Kondo S."/>
            <person name="Saito H."/>
            <person name="Sato R."/>
            <person name="Murakawa M."/>
            <person name="Ihara Y."/>
            <person name="Oshima-Yamada Y."/>
            <person name="Ohtaka K."/>
            <person name="Satoh M."/>
            <person name="Sonobe K."/>
            <person name="Ishii M."/>
            <person name="Ohtani R."/>
            <person name="Kanamori-Sato M."/>
            <person name="Honoki R."/>
            <person name="Miyazaki D."/>
            <person name="Mochizuki H."/>
            <person name="Umetsu J."/>
            <person name="Higashi K."/>
            <person name="Shibata D."/>
            <person name="Kamiya Y."/>
            <person name="Sato N."/>
            <person name="Nakamura Y."/>
            <person name="Tabata S."/>
            <person name="Ida S."/>
            <person name="Kurokawa K."/>
            <person name="Ohta H."/>
        </authorList>
    </citation>
    <scope>NUCLEOTIDE SEQUENCE [LARGE SCALE GENOMIC DNA]</scope>
    <source>
        <strain evidence="5 6">NIES-2285</strain>
    </source>
</reference>
<dbReference type="Proteomes" id="UP000054558">
    <property type="component" value="Unassembled WGS sequence"/>
</dbReference>
<dbReference type="Gene3D" id="3.30.160.60">
    <property type="entry name" value="Classic Zinc Finger"/>
    <property type="match status" value="1"/>
</dbReference>
<name>A0A1Y1ILH1_KLENI</name>
<dbReference type="InterPro" id="IPR012462">
    <property type="entry name" value="UFSP1/2_DUB_cat"/>
</dbReference>
<feature type="domain" description="C2H2-type" evidence="4">
    <location>
        <begin position="549"/>
        <end position="578"/>
    </location>
</feature>
<dbReference type="Gene3D" id="3.90.70.130">
    <property type="match status" value="2"/>
</dbReference>
<keyword evidence="1" id="KW-0378">Hydrolase</keyword>
<dbReference type="SUPFAM" id="SSF54060">
    <property type="entry name" value="His-Me finger endonucleases"/>
    <property type="match status" value="2"/>
</dbReference>
<dbReference type="SMART" id="SM00507">
    <property type="entry name" value="HNHc"/>
    <property type="match status" value="2"/>
</dbReference>
<keyword evidence="2" id="KW-0479">Metal-binding</keyword>
<dbReference type="AlphaFoldDB" id="A0A1Y1ILH1"/>
<proteinExistence type="predicted"/>
<dbReference type="InterPro" id="IPR013087">
    <property type="entry name" value="Znf_C2H2_type"/>
</dbReference>
<gene>
    <name evidence="5" type="ORF">KFL_008240050</name>
</gene>
<dbReference type="CDD" id="cd00085">
    <property type="entry name" value="HNHc"/>
    <property type="match status" value="2"/>
</dbReference>
<feature type="region of interest" description="Disordered" evidence="3">
    <location>
        <begin position="650"/>
        <end position="669"/>
    </location>
</feature>
<sequence>MDGRLGRFEQLEQGFVEVPEGLMHLLEERLTEGKTESKAVICMNVDHFGCLRGEDEGWGCGWRNIQMYLSNLLRNEEICKHYPGKAVVPDIACLQQWLEAAWNIGFDVEGADQLDWKIVGTSKWIGTTECAVILRSMGVRACIVQFDAAAAIKLRAGNVDDDVLETSVVTGSGQKDNVKKNMCARCNKTLGKHYYKCNVKDDYNVCGDCKKALDKEFAKQPVGRLNHFIRVEAPDSNSDDADNAAPSKGGEAPSQLDPKRGVRHTRLFEWVWRYFTDGLKADEKWKDGNCRQPQVRVVDKPPLYFQQQGHSRTIVGVRKVRERPGAAEETWLLILEPCEETSEVADMLRRKDPKWRQVLEFGEKELWKPVYQICYVKPGLAKGDQLEKLKVLSSIYKEWQDVLTASLDKYGGPGGLNAAEDASRSKQRKRGEPRRLRTDVAVKLMNESDPEGNVDEIVDDLDEMRFYREHTTYWTETLYSSSEVAKIRALTKWIAQGSAWECFLQLEPDLGTKGATVQQQSLMASSTAATSVTAGVKRKRGQVADTRRFVCNVVGCGETFTDKRYLTRHSRSHSEQNAPPASYDGWKQHYKFMNIYGLPDGSVWSCEVGRFLKGRFKSGYIQFNINGQMIQRHRLNFEIAHGRAISPGMEIDHIIPSPKPEDGSERPLQNDSWANLQELTRPEHQRKTARDNPGSGQKRSVTGGFPIIVRHVASSKEERYSSIRDAASTLGLDRKTMQKCIQGGSSKEYGGYMFFRCSVHVVDQADRPSEEWKDAKLDGRVLRSIRVSSLGRVQLSNGRRTEGNIVCGRHKVELQIAGKRVTVCVYNLMAHTFIGPPPSDEHTVDHIDGICDQDVIWNLRWATRVEQNRNRTINRAVRKHDLEGKLLQTYSTIAEAAEKNDLSWQQVDYATRMGSTATGFLWTKI</sequence>
<dbReference type="GO" id="GO:0019783">
    <property type="term" value="F:ubiquitin-like protein peptidase activity"/>
    <property type="evidence" value="ECO:0007669"/>
    <property type="project" value="UniProtKB-ARBA"/>
</dbReference>
<dbReference type="GO" id="GO:0008270">
    <property type="term" value="F:zinc ion binding"/>
    <property type="evidence" value="ECO:0007669"/>
    <property type="project" value="UniProtKB-KW"/>
</dbReference>
<keyword evidence="2" id="KW-0862">Zinc</keyword>
<evidence type="ECO:0000313" key="5">
    <source>
        <dbReference type="EMBL" id="GAQ91644.1"/>
    </source>
</evidence>
<feature type="region of interest" description="Disordered" evidence="3">
    <location>
        <begin position="231"/>
        <end position="258"/>
    </location>
</feature>